<organism evidence="2">
    <name type="scientific">Noccaea caerulescens</name>
    <name type="common">Alpine penny-cress</name>
    <name type="synonym">Thlaspi caerulescens</name>
    <dbReference type="NCBI Taxonomy" id="107243"/>
    <lineage>
        <taxon>Eukaryota</taxon>
        <taxon>Viridiplantae</taxon>
        <taxon>Streptophyta</taxon>
        <taxon>Embryophyta</taxon>
        <taxon>Tracheophyta</taxon>
        <taxon>Spermatophyta</taxon>
        <taxon>Magnoliopsida</taxon>
        <taxon>eudicotyledons</taxon>
        <taxon>Gunneridae</taxon>
        <taxon>Pentapetalae</taxon>
        <taxon>rosids</taxon>
        <taxon>malvids</taxon>
        <taxon>Brassicales</taxon>
        <taxon>Brassicaceae</taxon>
        <taxon>Coluteocarpeae</taxon>
        <taxon>Noccaea</taxon>
    </lineage>
</organism>
<evidence type="ECO:0000313" key="1">
    <source>
        <dbReference type="EMBL" id="JAU32594.1"/>
    </source>
</evidence>
<proteinExistence type="predicted"/>
<evidence type="ECO:0000313" key="2">
    <source>
        <dbReference type="EMBL" id="JAU69217.1"/>
    </source>
</evidence>
<sequence>MEHGEVAENTVAVRSRREDKSKLESYLGLQIHLLPSLVLRETSMDPKFNLLLLISHRNIIIYFSELLCGLVE</sequence>
<reference evidence="2" key="1">
    <citation type="submission" date="2016-07" db="EMBL/GenBank/DDBJ databases">
        <title>De novo transcriptome assembly of four accessions of the metal hyperaccumulator plant Noccaea caerulescens.</title>
        <authorList>
            <person name="Blande D."/>
            <person name="Halimaa P."/>
            <person name="Tervahauta A.I."/>
            <person name="Aarts M.G."/>
            <person name="Karenlampi S.O."/>
        </authorList>
    </citation>
    <scope>NUCLEOTIDE SEQUENCE</scope>
</reference>
<dbReference type="EMBL" id="GEVK01020238">
    <property type="protein sequence ID" value="JAU32594.1"/>
    <property type="molecule type" value="Transcribed_RNA"/>
</dbReference>
<dbReference type="AlphaFoldDB" id="A0A1J3HLP8"/>
<accession>A0A1J3HLP8</accession>
<dbReference type="EMBL" id="GEVL01008124">
    <property type="protein sequence ID" value="JAU69217.1"/>
    <property type="molecule type" value="Transcribed_RNA"/>
</dbReference>
<gene>
    <name evidence="1" type="ORF">LC_TR6099_c0_g1_i1_g.20641</name>
    <name evidence="2" type="ORF">LE_TR12008_c1_g1_i1_g.39273</name>
</gene>
<name>A0A1J3HLP8_NOCCA</name>
<protein>
    <submittedName>
        <fullName evidence="2">Uncharacterized protein</fullName>
    </submittedName>
</protein>